<organism evidence="2 3">
    <name type="scientific">Caerostris darwini</name>
    <dbReference type="NCBI Taxonomy" id="1538125"/>
    <lineage>
        <taxon>Eukaryota</taxon>
        <taxon>Metazoa</taxon>
        <taxon>Ecdysozoa</taxon>
        <taxon>Arthropoda</taxon>
        <taxon>Chelicerata</taxon>
        <taxon>Arachnida</taxon>
        <taxon>Araneae</taxon>
        <taxon>Araneomorphae</taxon>
        <taxon>Entelegynae</taxon>
        <taxon>Araneoidea</taxon>
        <taxon>Araneidae</taxon>
        <taxon>Caerostris</taxon>
    </lineage>
</organism>
<evidence type="ECO:0000313" key="2">
    <source>
        <dbReference type="EMBL" id="GIY66934.1"/>
    </source>
</evidence>
<evidence type="ECO:0000256" key="1">
    <source>
        <dbReference type="SAM" id="MobiDB-lite"/>
    </source>
</evidence>
<dbReference type="Proteomes" id="UP001054837">
    <property type="component" value="Unassembled WGS sequence"/>
</dbReference>
<accession>A0AAV4VBA2</accession>
<gene>
    <name evidence="2" type="primary">AVEN_50621_1</name>
    <name evidence="2" type="ORF">CDAR_260141</name>
</gene>
<proteinExistence type="predicted"/>
<reference evidence="2 3" key="1">
    <citation type="submission" date="2021-06" db="EMBL/GenBank/DDBJ databases">
        <title>Caerostris darwini draft genome.</title>
        <authorList>
            <person name="Kono N."/>
            <person name="Arakawa K."/>
        </authorList>
    </citation>
    <scope>NUCLEOTIDE SEQUENCE [LARGE SCALE GENOMIC DNA]</scope>
</reference>
<feature type="region of interest" description="Disordered" evidence="1">
    <location>
        <begin position="37"/>
        <end position="56"/>
    </location>
</feature>
<comment type="caution">
    <text evidence="2">The sequence shown here is derived from an EMBL/GenBank/DDBJ whole genome shotgun (WGS) entry which is preliminary data.</text>
</comment>
<keyword evidence="3" id="KW-1185">Reference proteome</keyword>
<protein>
    <submittedName>
        <fullName evidence="2">Uncharacterized protein</fullName>
    </submittedName>
</protein>
<name>A0AAV4VBA2_9ARAC</name>
<feature type="compositionally biased region" description="Basic residues" evidence="1">
    <location>
        <begin position="13"/>
        <end position="23"/>
    </location>
</feature>
<feature type="compositionally biased region" description="Polar residues" evidence="1">
    <location>
        <begin position="1"/>
        <end position="12"/>
    </location>
</feature>
<sequence>MGTGCSSVQNVRSKIRRKAHQNRKSQINHLKGASKALEEVAEAREEEDELDALSPVSDAHKMGSRELSAASTVLPGTSISFSPVMEELSEFESLKPLPDLEEFPDDIRHLLFGHCSANDPNISQQLRDVYLLVLTNGTDGTRFFDEMKKTLLPSLKEFAFENEITLHAYLFGNQPVVCGHDFRQLIIDFVRELLRNELVITLTIFGRPEVHVQPPDIIQQSDFDLVVSRMSSIDCRETIHCLYSADVNAGKTCYRLQGQPKDSRDWKEKADNITHILDTAFMEEQRDNYLTSGKSFILLHDFILYS</sequence>
<dbReference type="AlphaFoldDB" id="A0AAV4VBA2"/>
<feature type="region of interest" description="Disordered" evidence="1">
    <location>
        <begin position="1"/>
        <end position="32"/>
    </location>
</feature>
<dbReference type="EMBL" id="BPLQ01012669">
    <property type="protein sequence ID" value="GIY66934.1"/>
    <property type="molecule type" value="Genomic_DNA"/>
</dbReference>
<evidence type="ECO:0000313" key="3">
    <source>
        <dbReference type="Proteomes" id="UP001054837"/>
    </source>
</evidence>